<dbReference type="Proteomes" id="UP000286268">
    <property type="component" value="Chromosome"/>
</dbReference>
<dbReference type="InterPro" id="IPR007315">
    <property type="entry name" value="PIG-V/Gpi18"/>
</dbReference>
<feature type="transmembrane region" description="Helical" evidence="10">
    <location>
        <begin position="398"/>
        <end position="419"/>
    </location>
</feature>
<dbReference type="EMBL" id="CP025746">
    <property type="protein sequence ID" value="QAA32415.1"/>
    <property type="molecule type" value="Genomic_DNA"/>
</dbReference>
<feature type="transmembrane region" description="Helical" evidence="10">
    <location>
        <begin position="20"/>
        <end position="45"/>
    </location>
</feature>
<gene>
    <name evidence="11" type="ORF">C1I91_12620</name>
</gene>
<reference evidence="11 12" key="1">
    <citation type="submission" date="2018-01" db="EMBL/GenBank/DDBJ databases">
        <title>Genome Sequencing and Assembly of Anaerobacter polyendosporus strain CT4.</title>
        <authorList>
            <person name="Tachaapaikoon C."/>
            <person name="Sutheeworapong S."/>
            <person name="Jenjaroenpun P."/>
            <person name="Wongsurawat T."/>
            <person name="Nookeaw I."/>
            <person name="Cheawchanlertfa P."/>
            <person name="Kosugi A."/>
            <person name="Cheevadhanarak S."/>
            <person name="Ratanakhanokchai K."/>
        </authorList>
    </citation>
    <scope>NUCLEOTIDE SEQUENCE [LARGE SCALE GENOMIC DNA]</scope>
    <source>
        <strain evidence="11 12">CT4</strain>
    </source>
</reference>
<keyword evidence="3" id="KW-0337">GPI-anchor biosynthesis</keyword>
<evidence type="ECO:0000256" key="3">
    <source>
        <dbReference type="ARBA" id="ARBA00022502"/>
    </source>
</evidence>
<dbReference type="UniPathway" id="UPA00196"/>
<dbReference type="OrthoDB" id="2379640at2"/>
<accession>A0A3R5X1Y0</accession>
<feature type="transmembrane region" description="Helical" evidence="10">
    <location>
        <begin position="372"/>
        <end position="391"/>
    </location>
</feature>
<comment type="pathway">
    <text evidence="2">Glycolipid biosynthesis; glycosylphosphatidylinositol-anchor biosynthesis.</text>
</comment>
<dbReference type="GO" id="GO:0004376">
    <property type="term" value="F:GPI mannosyltransferase activity"/>
    <property type="evidence" value="ECO:0007669"/>
    <property type="project" value="InterPro"/>
</dbReference>
<dbReference type="GO" id="GO:0016020">
    <property type="term" value="C:membrane"/>
    <property type="evidence" value="ECO:0007669"/>
    <property type="project" value="GOC"/>
</dbReference>
<evidence type="ECO:0000256" key="4">
    <source>
        <dbReference type="ARBA" id="ARBA00022676"/>
    </source>
</evidence>
<keyword evidence="7" id="KW-0256">Endoplasmic reticulum</keyword>
<feature type="transmembrane region" description="Helical" evidence="10">
    <location>
        <begin position="122"/>
        <end position="142"/>
    </location>
</feature>
<evidence type="ECO:0000256" key="1">
    <source>
        <dbReference type="ARBA" id="ARBA00004477"/>
    </source>
</evidence>
<dbReference type="Pfam" id="PF04188">
    <property type="entry name" value="Mannosyl_trans2"/>
    <property type="match status" value="1"/>
</dbReference>
<feature type="transmembrane region" description="Helical" evidence="10">
    <location>
        <begin position="347"/>
        <end position="366"/>
    </location>
</feature>
<dbReference type="KEGG" id="cmah:C1I91_12620"/>
<evidence type="ECO:0000313" key="11">
    <source>
        <dbReference type="EMBL" id="QAA32415.1"/>
    </source>
</evidence>
<dbReference type="RefSeq" id="WP_128213202.1">
    <property type="nucleotide sequence ID" value="NZ_CP025746.1"/>
</dbReference>
<evidence type="ECO:0008006" key="13">
    <source>
        <dbReference type="Google" id="ProtNLM"/>
    </source>
</evidence>
<evidence type="ECO:0000256" key="8">
    <source>
        <dbReference type="ARBA" id="ARBA00022989"/>
    </source>
</evidence>
<comment type="subcellular location">
    <subcellularLocation>
        <location evidence="1">Endoplasmic reticulum membrane</location>
        <topology evidence="1">Multi-pass membrane protein</topology>
    </subcellularLocation>
</comment>
<keyword evidence="8 10" id="KW-1133">Transmembrane helix</keyword>
<organism evidence="11 12">
    <name type="scientific">Clostridium manihotivorum</name>
    <dbReference type="NCBI Taxonomy" id="2320868"/>
    <lineage>
        <taxon>Bacteria</taxon>
        <taxon>Bacillati</taxon>
        <taxon>Bacillota</taxon>
        <taxon>Clostridia</taxon>
        <taxon>Eubacteriales</taxon>
        <taxon>Clostridiaceae</taxon>
        <taxon>Clostridium</taxon>
    </lineage>
</organism>
<feature type="transmembrane region" description="Helical" evidence="10">
    <location>
        <begin position="235"/>
        <end position="258"/>
    </location>
</feature>
<proteinExistence type="predicted"/>
<dbReference type="GO" id="GO:0031501">
    <property type="term" value="C:mannosyltransferase complex"/>
    <property type="evidence" value="ECO:0007669"/>
    <property type="project" value="TreeGrafter"/>
</dbReference>
<evidence type="ECO:0000256" key="10">
    <source>
        <dbReference type="SAM" id="Phobius"/>
    </source>
</evidence>
<keyword evidence="9 10" id="KW-0472">Membrane</keyword>
<dbReference type="AlphaFoldDB" id="A0A3R5X1Y0"/>
<evidence type="ECO:0000256" key="2">
    <source>
        <dbReference type="ARBA" id="ARBA00004687"/>
    </source>
</evidence>
<name>A0A3R5X1Y0_9CLOT</name>
<dbReference type="PANTHER" id="PTHR12468:SF2">
    <property type="entry name" value="GPI MANNOSYLTRANSFERASE 2"/>
    <property type="match status" value="1"/>
</dbReference>
<evidence type="ECO:0000256" key="6">
    <source>
        <dbReference type="ARBA" id="ARBA00022692"/>
    </source>
</evidence>
<keyword evidence="4" id="KW-0328">Glycosyltransferase</keyword>
<feature type="transmembrane region" description="Helical" evidence="10">
    <location>
        <begin position="307"/>
        <end position="326"/>
    </location>
</feature>
<dbReference type="GO" id="GO:0000009">
    <property type="term" value="F:alpha-1,6-mannosyltransferase activity"/>
    <property type="evidence" value="ECO:0007669"/>
    <property type="project" value="InterPro"/>
</dbReference>
<evidence type="ECO:0000256" key="9">
    <source>
        <dbReference type="ARBA" id="ARBA00023136"/>
    </source>
</evidence>
<keyword evidence="6 10" id="KW-0812">Transmembrane</keyword>
<dbReference type="GO" id="GO:0006506">
    <property type="term" value="P:GPI anchor biosynthetic process"/>
    <property type="evidence" value="ECO:0007669"/>
    <property type="project" value="UniProtKB-UniPathway"/>
</dbReference>
<sequence>MSRLNSILTKKTTDYPMKLLILKFIQITSIFLVSKLIILLTIHFFSIGPFSLITDHKDAPYNFITSIKKGLTGWDAGWYKNIVEHGYSYTENVKDQQNVAFYFGYPMTAKLVSKAFNLKADWALILVNNSAVFFGLFFMYYLGRLLGLKDNINFIGITLYSLNPFAIFLTAGYSEGMYFLISAMALVLLIKRNYLPAAIVGGLLSGIRSIGIFYAPILFIHYFFIEKKKFNMNNIFTSIMLLAFSVWGKAAFMLYNLIKFGDAFASEKVQQYWGNIGGYITLRQRFSNLSHYILIPFKNHFNLLDPSVVSILMVYFLLIISMIVLIKITRTYRTEGTLNLVKFENEFILLTWSVVQIVLPLIIFGTRNNNPFSMGRYVLPMFPLYILLGKLIDKKTTLYALLLATFTFEMVIITVGFSLGMPKGFYVF</sequence>
<keyword evidence="5" id="KW-0808">Transferase</keyword>
<evidence type="ECO:0000313" key="12">
    <source>
        <dbReference type="Proteomes" id="UP000286268"/>
    </source>
</evidence>
<feature type="transmembrane region" description="Helical" evidence="10">
    <location>
        <begin position="194"/>
        <end position="223"/>
    </location>
</feature>
<keyword evidence="12" id="KW-1185">Reference proteome</keyword>
<dbReference type="PANTHER" id="PTHR12468">
    <property type="entry name" value="GPI MANNOSYLTRANSFERASE 2"/>
    <property type="match status" value="1"/>
</dbReference>
<evidence type="ECO:0000256" key="7">
    <source>
        <dbReference type="ARBA" id="ARBA00022824"/>
    </source>
</evidence>
<protein>
    <recommendedName>
        <fullName evidence="13">Glycosyltransferase RgtA/B/C/D-like domain-containing protein</fullName>
    </recommendedName>
</protein>
<evidence type="ECO:0000256" key="5">
    <source>
        <dbReference type="ARBA" id="ARBA00022679"/>
    </source>
</evidence>